<organism evidence="2 3">
    <name type="scientific">Vibrio viridaestus</name>
    <dbReference type="NCBI Taxonomy" id="2487322"/>
    <lineage>
        <taxon>Bacteria</taxon>
        <taxon>Pseudomonadati</taxon>
        <taxon>Pseudomonadota</taxon>
        <taxon>Gammaproteobacteria</taxon>
        <taxon>Vibrionales</taxon>
        <taxon>Vibrionaceae</taxon>
        <taxon>Vibrio</taxon>
    </lineage>
</organism>
<evidence type="ECO:0000256" key="1">
    <source>
        <dbReference type="SAM" id="SignalP"/>
    </source>
</evidence>
<reference evidence="2 3" key="1">
    <citation type="submission" date="2018-11" db="EMBL/GenBank/DDBJ databases">
        <title>Vibrio LJC006 sp. nov., isolated from seawater during the bloom of the enteromorpha.</title>
        <authorList>
            <person name="Liang J."/>
        </authorList>
    </citation>
    <scope>NUCLEOTIDE SEQUENCE [LARGE SCALE GENOMIC DNA]</scope>
    <source>
        <strain evidence="2 3">LJC006</strain>
    </source>
</reference>
<accession>A0A3N9TDD5</accession>
<dbReference type="AlphaFoldDB" id="A0A3N9TDD5"/>
<keyword evidence="3" id="KW-1185">Reference proteome</keyword>
<dbReference type="Proteomes" id="UP000281112">
    <property type="component" value="Unassembled WGS sequence"/>
</dbReference>
<keyword evidence="1" id="KW-0732">Signal</keyword>
<evidence type="ECO:0000313" key="3">
    <source>
        <dbReference type="Proteomes" id="UP000281112"/>
    </source>
</evidence>
<protein>
    <submittedName>
        <fullName evidence="2">Uncharacterized protein</fullName>
    </submittedName>
</protein>
<feature type="chain" id="PRO_5018119963" evidence="1">
    <location>
        <begin position="22"/>
        <end position="104"/>
    </location>
</feature>
<evidence type="ECO:0000313" key="2">
    <source>
        <dbReference type="EMBL" id="RQW62208.1"/>
    </source>
</evidence>
<dbReference type="EMBL" id="RJVQ01000007">
    <property type="protein sequence ID" value="RQW62208.1"/>
    <property type="molecule type" value="Genomic_DNA"/>
</dbReference>
<proteinExistence type="predicted"/>
<name>A0A3N9TDD5_9VIBR</name>
<comment type="caution">
    <text evidence="2">The sequence shown here is derived from an EMBL/GenBank/DDBJ whole genome shotgun (WGS) entry which is preliminary data.</text>
</comment>
<feature type="signal peptide" evidence="1">
    <location>
        <begin position="1"/>
        <end position="21"/>
    </location>
</feature>
<gene>
    <name evidence="2" type="ORF">EES38_15950</name>
</gene>
<sequence length="104" mass="10956">MNRLLACAALSTALFSVGSFAAGVSMNVETVGNNAYVQVKNGDEPMSNVPVTVTNGTNTQVVTTAEDGHVLVSNFDSISHSYTFTVDAKNGQDVSETRFLSKAH</sequence>
<dbReference type="RefSeq" id="WP_124938201.1">
    <property type="nucleotide sequence ID" value="NZ_RJVQ01000007.1"/>
</dbReference>